<dbReference type="GO" id="GO:0003677">
    <property type="term" value="F:DNA binding"/>
    <property type="evidence" value="ECO:0007669"/>
    <property type="project" value="UniProtKB-KW"/>
</dbReference>
<protein>
    <submittedName>
        <fullName evidence="14">Zinc finger BED domain-containing protein RICESLEEPER 2-like</fullName>
    </submittedName>
</protein>
<dbReference type="Proteomes" id="UP000504610">
    <property type="component" value="Chromosome 6"/>
</dbReference>
<dbReference type="PANTHER" id="PTHR46481:SF10">
    <property type="entry name" value="ZINC FINGER BED DOMAIN-CONTAINING PROTEIN 39"/>
    <property type="match status" value="1"/>
</dbReference>
<evidence type="ECO:0000256" key="11">
    <source>
        <dbReference type="SAM" id="MobiDB-lite"/>
    </source>
</evidence>
<keyword evidence="3" id="KW-0479">Metal-binding</keyword>
<keyword evidence="9" id="KW-0539">Nucleus</keyword>
<feature type="compositionally biased region" description="Polar residues" evidence="11">
    <location>
        <begin position="10"/>
        <end position="23"/>
    </location>
</feature>
<dbReference type="InterPro" id="IPR025525">
    <property type="entry name" value="hAT-like_transposase_RNase-H"/>
</dbReference>
<feature type="region of interest" description="Disordered" evidence="11">
    <location>
        <begin position="805"/>
        <end position="828"/>
    </location>
</feature>
<dbReference type="KEGG" id="rsz:130495641"/>
<dbReference type="RefSeq" id="XP_056843045.1">
    <property type="nucleotide sequence ID" value="XM_056987065.1"/>
</dbReference>
<gene>
    <name evidence="14" type="primary">LOC130495641</name>
</gene>
<dbReference type="AlphaFoldDB" id="A0A9W3BUK0"/>
<dbReference type="GO" id="GO:0046983">
    <property type="term" value="F:protein dimerization activity"/>
    <property type="evidence" value="ECO:0007669"/>
    <property type="project" value="InterPro"/>
</dbReference>
<dbReference type="SUPFAM" id="SSF53098">
    <property type="entry name" value="Ribonuclease H-like"/>
    <property type="match status" value="1"/>
</dbReference>
<evidence type="ECO:0000256" key="4">
    <source>
        <dbReference type="ARBA" id="ARBA00022771"/>
    </source>
</evidence>
<dbReference type="PANTHER" id="PTHR46481">
    <property type="entry name" value="ZINC FINGER BED DOMAIN-CONTAINING PROTEIN 4"/>
    <property type="match status" value="1"/>
</dbReference>
<keyword evidence="7" id="KW-0238">DNA-binding</keyword>
<keyword evidence="13" id="KW-1185">Reference proteome</keyword>
<dbReference type="InterPro" id="IPR052035">
    <property type="entry name" value="ZnF_BED_domain_contain"/>
</dbReference>
<dbReference type="SMART" id="SM00614">
    <property type="entry name" value="ZnF_BED"/>
    <property type="match status" value="1"/>
</dbReference>
<proteinExistence type="predicted"/>
<evidence type="ECO:0000313" key="14">
    <source>
        <dbReference type="RefSeq" id="XP_056843045.1"/>
    </source>
</evidence>
<dbReference type="Pfam" id="PF05699">
    <property type="entry name" value="Dimer_Tnp_hAT"/>
    <property type="match status" value="1"/>
</dbReference>
<dbReference type="Pfam" id="PF14372">
    <property type="entry name" value="hAT-like_RNase-H"/>
    <property type="match status" value="1"/>
</dbReference>
<name>A0A9W3BUK0_RAPSA</name>
<feature type="compositionally biased region" description="Acidic residues" evidence="11">
    <location>
        <begin position="819"/>
        <end position="828"/>
    </location>
</feature>
<comment type="subcellular location">
    <subcellularLocation>
        <location evidence="1">Nucleus</location>
    </subcellularLocation>
</comment>
<evidence type="ECO:0000313" key="13">
    <source>
        <dbReference type="Proteomes" id="UP000504610"/>
    </source>
</evidence>
<evidence type="ECO:0000256" key="10">
    <source>
        <dbReference type="PROSITE-ProRule" id="PRU00027"/>
    </source>
</evidence>
<accession>A0A9W3BUK0</accession>
<evidence type="ECO:0000256" key="7">
    <source>
        <dbReference type="ARBA" id="ARBA00023125"/>
    </source>
</evidence>
<reference evidence="14" key="2">
    <citation type="submission" date="2025-08" db="UniProtKB">
        <authorList>
            <consortium name="RefSeq"/>
        </authorList>
    </citation>
    <scope>IDENTIFICATION</scope>
    <source>
        <tissue evidence="14">Leaf</tissue>
    </source>
</reference>
<keyword evidence="6" id="KW-0805">Transcription regulation</keyword>
<feature type="compositionally biased region" description="Acidic residues" evidence="11">
    <location>
        <begin position="160"/>
        <end position="184"/>
    </location>
</feature>
<dbReference type="GeneID" id="130495641"/>
<sequence>MGSRSDSEEQFTMDTNYTPPSTLDFASQATLDALAALEGSSDPRGEGGVTYDAIGAKTQASKRKVMSLDDETDDSDVEITPPPQTNMPRRKSRFGTATGKPMLQSTIDGGIGSSSQACRKKKPVPVKSVIRGRRRKPLTQSQKGKAKATNPQKKKKVEEIPDFDDSLEEEELDEEEELNEEEIEMDNRQRSDVWPDFTVVHKPNGTMKAQCKHCRNEYAWHSHSHGTSGLRRHRFRCKVYQRKNRNQQKINFEGKLHSGKYDHTVFRQMVAKTIVQHDLPYSYVEYEKVRETWTYLNPDVQTICRNTARSDVYRLYESERDALRRDLATLPGRVSLTSDLWTSIKREGYMCVTAHYIDRNWKLNSKIITFCALAPPHTGMNVAMQLLESMKEWGIEKKIFSVTLDNATSNDSMQDIVKSQLMLTDDLVCGGEFFNVRCAAHILNLIVQDGLKVVKGALHKVRESVKYVLSSTSREVLFGKAVVAANVKETRGLILDVSTRWNSTYYMLQIAVNYRKAFEKFESFDKRGFTMAPTAEEWTRASNICNFLGPFAVITKMMSGTNYPTSNLYFYQVWMIHNWLRNNEESDDEVVRFMVAPMKEKFDKYWDDVSGLFAMAAVFDPRFKLSIVDHCLGKLDMRTKDVKVKNLRERLSILFESYDKKSKANSPSTEPRETVPPKTCEPVSTEMFENYTDFFAFRKVSGVGSGKTPLEAYLDEPPLEVSSFKSLNILDFWKDNAHRYGDLAGMACDLLSIPITTVASESSFSIGSRVLNKYRSRLLPKNVQALICTRNWIRGYESYQNEEEVFGEEDKPPSVESAVGDEVEVAKV</sequence>
<keyword evidence="5" id="KW-0862">Zinc</keyword>
<feature type="domain" description="BED-type" evidence="12">
    <location>
        <begin position="188"/>
        <end position="251"/>
    </location>
</feature>
<feature type="compositionally biased region" description="Polar residues" evidence="11">
    <location>
        <begin position="103"/>
        <end position="117"/>
    </location>
</feature>
<dbReference type="InterPro" id="IPR008906">
    <property type="entry name" value="HATC_C_dom"/>
</dbReference>
<organism evidence="13 14">
    <name type="scientific">Raphanus sativus</name>
    <name type="common">Radish</name>
    <name type="synonym">Raphanus raphanistrum var. sativus</name>
    <dbReference type="NCBI Taxonomy" id="3726"/>
    <lineage>
        <taxon>Eukaryota</taxon>
        <taxon>Viridiplantae</taxon>
        <taxon>Streptophyta</taxon>
        <taxon>Embryophyta</taxon>
        <taxon>Tracheophyta</taxon>
        <taxon>Spermatophyta</taxon>
        <taxon>Magnoliopsida</taxon>
        <taxon>eudicotyledons</taxon>
        <taxon>Gunneridae</taxon>
        <taxon>Pentapetalae</taxon>
        <taxon>rosids</taxon>
        <taxon>malvids</taxon>
        <taxon>Brassicales</taxon>
        <taxon>Brassicaceae</taxon>
        <taxon>Brassiceae</taxon>
        <taxon>Raphanus</taxon>
    </lineage>
</organism>
<evidence type="ECO:0000259" key="12">
    <source>
        <dbReference type="PROSITE" id="PS50808"/>
    </source>
</evidence>
<evidence type="ECO:0000256" key="1">
    <source>
        <dbReference type="ARBA" id="ARBA00004123"/>
    </source>
</evidence>
<evidence type="ECO:0000256" key="5">
    <source>
        <dbReference type="ARBA" id="ARBA00022833"/>
    </source>
</evidence>
<evidence type="ECO:0000256" key="8">
    <source>
        <dbReference type="ARBA" id="ARBA00023163"/>
    </source>
</evidence>
<dbReference type="PROSITE" id="PS50808">
    <property type="entry name" value="ZF_BED"/>
    <property type="match status" value="1"/>
</dbReference>
<feature type="region of interest" description="Disordered" evidence="11">
    <location>
        <begin position="57"/>
        <end position="190"/>
    </location>
</feature>
<feature type="compositionally biased region" description="Basic residues" evidence="11">
    <location>
        <begin position="118"/>
        <end position="137"/>
    </location>
</feature>
<reference evidence="13" key="1">
    <citation type="journal article" date="2019" name="Database">
        <title>The radish genome database (RadishGD): an integrated information resource for radish genomics.</title>
        <authorList>
            <person name="Yu H.J."/>
            <person name="Baek S."/>
            <person name="Lee Y.J."/>
            <person name="Cho A."/>
            <person name="Mun J.H."/>
        </authorList>
    </citation>
    <scope>NUCLEOTIDE SEQUENCE [LARGE SCALE GENOMIC DNA]</scope>
    <source>
        <strain evidence="13">cv. WK10039</strain>
    </source>
</reference>
<evidence type="ECO:0000256" key="3">
    <source>
        <dbReference type="ARBA" id="ARBA00022723"/>
    </source>
</evidence>
<feature type="region of interest" description="Disordered" evidence="11">
    <location>
        <begin position="1"/>
        <end position="23"/>
    </location>
</feature>
<evidence type="ECO:0000256" key="2">
    <source>
        <dbReference type="ARBA" id="ARBA00011738"/>
    </source>
</evidence>
<dbReference type="GO" id="GO:0005634">
    <property type="term" value="C:nucleus"/>
    <property type="evidence" value="ECO:0007669"/>
    <property type="project" value="UniProtKB-SubCell"/>
</dbReference>
<evidence type="ECO:0000256" key="6">
    <source>
        <dbReference type="ARBA" id="ARBA00023015"/>
    </source>
</evidence>
<keyword evidence="8" id="KW-0804">Transcription</keyword>
<dbReference type="InterPro" id="IPR012337">
    <property type="entry name" value="RNaseH-like_sf"/>
</dbReference>
<dbReference type="InterPro" id="IPR003656">
    <property type="entry name" value="Znf_BED"/>
</dbReference>
<dbReference type="OrthoDB" id="1114050at2759"/>
<evidence type="ECO:0000256" key="9">
    <source>
        <dbReference type="ARBA" id="ARBA00023242"/>
    </source>
</evidence>
<feature type="compositionally biased region" description="Acidic residues" evidence="11">
    <location>
        <begin position="68"/>
        <end position="77"/>
    </location>
</feature>
<comment type="subunit">
    <text evidence="2">Homodimer.</text>
</comment>
<keyword evidence="4 10" id="KW-0863">Zinc-finger</keyword>
<dbReference type="GO" id="GO:0008270">
    <property type="term" value="F:zinc ion binding"/>
    <property type="evidence" value="ECO:0007669"/>
    <property type="project" value="UniProtKB-KW"/>
</dbReference>